<evidence type="ECO:0000313" key="2">
    <source>
        <dbReference type="EMBL" id="MBO9205262.1"/>
    </source>
</evidence>
<feature type="signal peptide" evidence="1">
    <location>
        <begin position="1"/>
        <end position="29"/>
    </location>
</feature>
<evidence type="ECO:0000256" key="1">
    <source>
        <dbReference type="SAM" id="SignalP"/>
    </source>
</evidence>
<keyword evidence="1" id="KW-0732">Signal</keyword>
<keyword evidence="3" id="KW-1185">Reference proteome</keyword>
<evidence type="ECO:0008006" key="4">
    <source>
        <dbReference type="Google" id="ProtNLM"/>
    </source>
</evidence>
<dbReference type="RefSeq" id="WP_209144669.1">
    <property type="nucleotide sequence ID" value="NZ_JAGHKO010000024.1"/>
</dbReference>
<evidence type="ECO:0000313" key="3">
    <source>
        <dbReference type="Proteomes" id="UP000677244"/>
    </source>
</evidence>
<gene>
    <name evidence="2" type="ORF">J7I42_33550</name>
</gene>
<accession>A0ABS3Z533</accession>
<proteinExistence type="predicted"/>
<feature type="chain" id="PRO_5046543607" description="Outer membrane protein beta-barrel domain-containing protein" evidence="1">
    <location>
        <begin position="30"/>
        <end position="182"/>
    </location>
</feature>
<protein>
    <recommendedName>
        <fullName evidence="4">Outer membrane protein beta-barrel domain-containing protein</fullName>
    </recommendedName>
</protein>
<dbReference type="EMBL" id="JAGHKO010000024">
    <property type="protein sequence ID" value="MBO9205262.1"/>
    <property type="molecule type" value="Genomic_DNA"/>
</dbReference>
<sequence length="182" mass="20739">MKIAKHILKMNRGMFLLLMVVGMQTPVKAQVNKDTTSLAYAIGNGNMNGHLRNVLMFTNNARGLNYYHADAIGGHIVYKTRAFHDFRFMVGTHFTFPVFSYNVAQADPATGAFNRYESTLFDVTRPGERKNLVLLSLLNITYQRKNAKISFGKQLLNTPFINMQDNRMQPTVVEGLYFDIQH</sequence>
<name>A0ABS3Z533_9BACT</name>
<reference evidence="2 3" key="1">
    <citation type="submission" date="2021-03" db="EMBL/GenBank/DDBJ databases">
        <title>Assistant Professor.</title>
        <authorList>
            <person name="Huq M.A."/>
        </authorList>
    </citation>
    <scope>NUCLEOTIDE SEQUENCE [LARGE SCALE GENOMIC DNA]</scope>
    <source>
        <strain evidence="2 3">MAH-29</strain>
    </source>
</reference>
<dbReference type="Proteomes" id="UP000677244">
    <property type="component" value="Unassembled WGS sequence"/>
</dbReference>
<dbReference type="Gene3D" id="2.40.160.10">
    <property type="entry name" value="Porin"/>
    <property type="match status" value="1"/>
</dbReference>
<comment type="caution">
    <text evidence="2">The sequence shown here is derived from an EMBL/GenBank/DDBJ whole genome shotgun (WGS) entry which is preliminary data.</text>
</comment>
<dbReference type="InterPro" id="IPR023614">
    <property type="entry name" value="Porin_dom_sf"/>
</dbReference>
<organism evidence="2 3">
    <name type="scientific">Niastella soli</name>
    <dbReference type="NCBI Taxonomy" id="2821487"/>
    <lineage>
        <taxon>Bacteria</taxon>
        <taxon>Pseudomonadati</taxon>
        <taxon>Bacteroidota</taxon>
        <taxon>Chitinophagia</taxon>
        <taxon>Chitinophagales</taxon>
        <taxon>Chitinophagaceae</taxon>
        <taxon>Niastella</taxon>
    </lineage>
</organism>